<evidence type="ECO:0000313" key="7">
    <source>
        <dbReference type="Proteomes" id="UP001305779"/>
    </source>
</evidence>
<dbReference type="InterPro" id="IPR001401">
    <property type="entry name" value="Dynamin_GTPase"/>
</dbReference>
<evidence type="ECO:0000256" key="3">
    <source>
        <dbReference type="RuleBase" id="RU003932"/>
    </source>
</evidence>
<organism evidence="6 7">
    <name type="scientific">Zasmidium cellare</name>
    <name type="common">Wine cellar mold</name>
    <name type="synonym">Racodium cellare</name>
    <dbReference type="NCBI Taxonomy" id="395010"/>
    <lineage>
        <taxon>Eukaryota</taxon>
        <taxon>Fungi</taxon>
        <taxon>Dikarya</taxon>
        <taxon>Ascomycota</taxon>
        <taxon>Pezizomycotina</taxon>
        <taxon>Dothideomycetes</taxon>
        <taxon>Dothideomycetidae</taxon>
        <taxon>Mycosphaerellales</taxon>
        <taxon>Mycosphaerellaceae</taxon>
        <taxon>Zasmidium</taxon>
    </lineage>
</organism>
<evidence type="ECO:0000256" key="1">
    <source>
        <dbReference type="ARBA" id="ARBA00022741"/>
    </source>
</evidence>
<dbReference type="SUPFAM" id="SSF52540">
    <property type="entry name" value="P-loop containing nucleoside triphosphate hydrolases"/>
    <property type="match status" value="1"/>
</dbReference>
<proteinExistence type="inferred from homology"/>
<feature type="domain" description="GED" evidence="4">
    <location>
        <begin position="640"/>
        <end position="727"/>
    </location>
</feature>
<dbReference type="PANTHER" id="PTHR11566">
    <property type="entry name" value="DYNAMIN"/>
    <property type="match status" value="1"/>
</dbReference>
<dbReference type="InterPro" id="IPR027417">
    <property type="entry name" value="P-loop_NTPase"/>
</dbReference>
<feature type="domain" description="Dynamin-type G" evidence="5">
    <location>
        <begin position="31"/>
        <end position="341"/>
    </location>
</feature>
<accession>A0ABR0EH88</accession>
<reference evidence="6 7" key="1">
    <citation type="journal article" date="2023" name="G3 (Bethesda)">
        <title>A chromosome-level genome assembly of Zasmidium syzygii isolated from banana leaves.</title>
        <authorList>
            <person name="van Westerhoven A.C."/>
            <person name="Mehrabi R."/>
            <person name="Talebi R."/>
            <person name="Steentjes M.B.F."/>
            <person name="Corcolon B."/>
            <person name="Chong P.A."/>
            <person name="Kema G.H.J."/>
            <person name="Seidl M.F."/>
        </authorList>
    </citation>
    <scope>NUCLEOTIDE SEQUENCE [LARGE SCALE GENOMIC DNA]</scope>
    <source>
        <strain evidence="6 7">P124</strain>
    </source>
</reference>
<dbReference type="InterPro" id="IPR020850">
    <property type="entry name" value="GED_dom"/>
</dbReference>
<dbReference type="Gene3D" id="3.40.50.300">
    <property type="entry name" value="P-loop containing nucleotide triphosphate hydrolases"/>
    <property type="match status" value="1"/>
</dbReference>
<evidence type="ECO:0000259" key="5">
    <source>
        <dbReference type="PROSITE" id="PS51718"/>
    </source>
</evidence>
<dbReference type="PANTHER" id="PTHR11566:SF215">
    <property type="entry name" value="DYNAMIN GTPASE"/>
    <property type="match status" value="1"/>
</dbReference>
<sequence>MTVKEISHRGMADPSMLERIDALFSCGAGEHVDIPQIIVIGDQSSGKSSVLSGLLRKDLPRDSGLCTRFATKIVFRRDIEAGVRIFITPDENASPEHRAQVESFSEIQLDTFGEFDFKEVLGAVRLRLLRLSGTDREQVHGTIGIASSTEDATTKPTFSADILQLEISGPEEEHLSVIDIPGIFRDHTPGLTTKDDIKFVREMVMKYMANPRSVMLAVIPANGDVATQEILQLANDADPEGYRTLGVLTKPDLVDRGTEHRVIDLVQGTTRPMRLGWHILRNPGKLDLDDRLYDRQKQENEFFRKSPWDRLGEESWGIESLRCRLKDVLSGLVRKEFMSVSGPVKADVQRKVDSVEEKLKALGPERTSRTAKAAFLTELATKFQQLVDSGLSANFGANRLFEKHRALKVAPATVLRMEQFRNDMIYWGHKYQFHNTDDDQEMTEQYKAARSPGKELKVRKRVNHHDGLDNLLCNLETISSKDSGKSTDEWLHQLHGENRGFELGTFDPIILASAMRKQTANWEKISSGFISDIIVMIHGFIKMAISNLCQNERLEAELCNVVFDEAMTRYKKAIDQLKFILTVELDGTPLTQNPHFMTRLDKRYEERIHANAFNDDHYGLIVRLDEMSFKPSTCNEQHVVRDIHDILHSYYDVARTRFIDNVCKQAADHFLVNGPDTPLRVLSPVFISHLSDEKLDQIAGEEPFVKRQREKLQKDMNSLTEAMRILS</sequence>
<dbReference type="InterPro" id="IPR019762">
    <property type="entry name" value="Dynamin_GTPase_CS"/>
</dbReference>
<keyword evidence="1 3" id="KW-0547">Nucleotide-binding</keyword>
<dbReference type="Gene3D" id="1.20.120.1240">
    <property type="entry name" value="Dynamin, middle domain"/>
    <property type="match status" value="1"/>
</dbReference>
<evidence type="ECO:0000259" key="4">
    <source>
        <dbReference type="PROSITE" id="PS51388"/>
    </source>
</evidence>
<dbReference type="InterPro" id="IPR045063">
    <property type="entry name" value="Dynamin_N"/>
</dbReference>
<dbReference type="Pfam" id="PF02212">
    <property type="entry name" value="GED"/>
    <property type="match status" value="1"/>
</dbReference>
<dbReference type="PRINTS" id="PR00195">
    <property type="entry name" value="DYNAMIN"/>
</dbReference>
<dbReference type="InterPro" id="IPR003130">
    <property type="entry name" value="GED"/>
</dbReference>
<keyword evidence="2 3" id="KW-0342">GTP-binding</keyword>
<gene>
    <name evidence="6" type="ORF">PRZ48_009073</name>
</gene>
<evidence type="ECO:0000256" key="2">
    <source>
        <dbReference type="ARBA" id="ARBA00023134"/>
    </source>
</evidence>
<dbReference type="Pfam" id="PF01031">
    <property type="entry name" value="Dynamin_M"/>
    <property type="match status" value="1"/>
</dbReference>
<dbReference type="PROSITE" id="PS51388">
    <property type="entry name" value="GED"/>
    <property type="match status" value="1"/>
</dbReference>
<dbReference type="PROSITE" id="PS51718">
    <property type="entry name" value="G_DYNAMIN_2"/>
    <property type="match status" value="1"/>
</dbReference>
<dbReference type="InterPro" id="IPR000375">
    <property type="entry name" value="Dynamin_stalk"/>
</dbReference>
<dbReference type="PROSITE" id="PS00410">
    <property type="entry name" value="G_DYNAMIN_1"/>
    <property type="match status" value="1"/>
</dbReference>
<dbReference type="EMBL" id="JAXOVC010000006">
    <property type="protein sequence ID" value="KAK4500881.1"/>
    <property type="molecule type" value="Genomic_DNA"/>
</dbReference>
<dbReference type="CDD" id="cd08771">
    <property type="entry name" value="DLP_1"/>
    <property type="match status" value="1"/>
</dbReference>
<dbReference type="InterPro" id="IPR030381">
    <property type="entry name" value="G_DYNAMIN_dom"/>
</dbReference>
<comment type="similarity">
    <text evidence="3">Belongs to the TRAFAC class dynamin-like GTPase superfamily. Dynamin/Fzo/YdjA family.</text>
</comment>
<comment type="caution">
    <text evidence="6">The sequence shown here is derived from an EMBL/GenBank/DDBJ whole genome shotgun (WGS) entry which is preliminary data.</text>
</comment>
<dbReference type="Proteomes" id="UP001305779">
    <property type="component" value="Unassembled WGS sequence"/>
</dbReference>
<dbReference type="Pfam" id="PF00350">
    <property type="entry name" value="Dynamin_N"/>
    <property type="match status" value="1"/>
</dbReference>
<dbReference type="InterPro" id="IPR022812">
    <property type="entry name" value="Dynamin"/>
</dbReference>
<evidence type="ECO:0000313" key="6">
    <source>
        <dbReference type="EMBL" id="KAK4500881.1"/>
    </source>
</evidence>
<dbReference type="SMART" id="SM00053">
    <property type="entry name" value="DYNc"/>
    <property type="match status" value="1"/>
</dbReference>
<name>A0ABR0EH88_ZASCE</name>
<protein>
    <submittedName>
        <fullName evidence="6">Uncharacterized protein</fullName>
    </submittedName>
</protein>
<keyword evidence="7" id="KW-1185">Reference proteome</keyword>